<organism evidence="1 2">
    <name type="scientific">Colletotrichum plurivorum</name>
    <dbReference type="NCBI Taxonomy" id="2175906"/>
    <lineage>
        <taxon>Eukaryota</taxon>
        <taxon>Fungi</taxon>
        <taxon>Dikarya</taxon>
        <taxon>Ascomycota</taxon>
        <taxon>Pezizomycotina</taxon>
        <taxon>Sordariomycetes</taxon>
        <taxon>Hypocreomycetidae</taxon>
        <taxon>Glomerellales</taxon>
        <taxon>Glomerellaceae</taxon>
        <taxon>Colletotrichum</taxon>
        <taxon>Colletotrichum orchidearum species complex</taxon>
    </lineage>
</organism>
<dbReference type="Proteomes" id="UP000654918">
    <property type="component" value="Unassembled WGS sequence"/>
</dbReference>
<protein>
    <submittedName>
        <fullName evidence="1">Uncharacterized protein</fullName>
    </submittedName>
</protein>
<sequence length="95" mass="10683">MPKTNANANPISSRIELLFDFKTPRSYKGDGDGDGDNNARIETAYRPIFPRASPPHRTPSHLHLLRRFALVLAWPCKWPPTDIDLLPDTQSATES</sequence>
<comment type="caution">
    <text evidence="1">The sequence shown here is derived from an EMBL/GenBank/DDBJ whole genome shotgun (WGS) entry which is preliminary data.</text>
</comment>
<proteinExistence type="predicted"/>
<dbReference type="EMBL" id="WIGO01000075">
    <property type="protein sequence ID" value="KAF6831922.1"/>
    <property type="molecule type" value="Genomic_DNA"/>
</dbReference>
<reference evidence="1" key="1">
    <citation type="journal article" date="2020" name="Phytopathology">
        <title>Genome Sequence Resources of Colletotrichum truncatum, C. plurivorum, C. musicola, and C. sojae: Four Species Pathogenic to Soybean (Glycine max).</title>
        <authorList>
            <person name="Rogerio F."/>
            <person name="Boufleur T.R."/>
            <person name="Ciampi-Guillardi M."/>
            <person name="Sukno S.A."/>
            <person name="Thon M.R."/>
            <person name="Massola Junior N.S."/>
            <person name="Baroncelli R."/>
        </authorList>
    </citation>
    <scope>NUCLEOTIDE SEQUENCE</scope>
    <source>
        <strain evidence="1">LFN00145</strain>
    </source>
</reference>
<gene>
    <name evidence="1" type="ORF">CPLU01_06439</name>
</gene>
<evidence type="ECO:0000313" key="2">
    <source>
        <dbReference type="Proteomes" id="UP000654918"/>
    </source>
</evidence>
<keyword evidence="2" id="KW-1185">Reference proteome</keyword>
<dbReference type="AlphaFoldDB" id="A0A8H6KI62"/>
<name>A0A8H6KI62_9PEZI</name>
<evidence type="ECO:0000313" key="1">
    <source>
        <dbReference type="EMBL" id="KAF6831922.1"/>
    </source>
</evidence>
<accession>A0A8H6KI62</accession>